<reference evidence="2 3" key="1">
    <citation type="journal article" date="2010" name="Nature">
        <title>The Ectocarpus genome and the independent evolution of multicellularity in brown algae.</title>
        <authorList>
            <person name="Cock J.M."/>
            <person name="Sterck L."/>
            <person name="Rouze P."/>
            <person name="Scornet D."/>
            <person name="Allen A.E."/>
            <person name="Amoutzias G."/>
            <person name="Anthouard V."/>
            <person name="Artiguenave F."/>
            <person name="Aury J.M."/>
            <person name="Badger J.H."/>
            <person name="Beszteri B."/>
            <person name="Billiau K."/>
            <person name="Bonnet E."/>
            <person name="Bothwell J.H."/>
            <person name="Bowler C."/>
            <person name="Boyen C."/>
            <person name="Brownlee C."/>
            <person name="Carrano C.J."/>
            <person name="Charrier B."/>
            <person name="Cho G.Y."/>
            <person name="Coelho S.M."/>
            <person name="Collen J."/>
            <person name="Corre E."/>
            <person name="Da Silva C."/>
            <person name="Delage L."/>
            <person name="Delaroque N."/>
            <person name="Dittami S.M."/>
            <person name="Doulbeau S."/>
            <person name="Elias M."/>
            <person name="Farnham G."/>
            <person name="Gachon C.M."/>
            <person name="Gschloessl B."/>
            <person name="Heesch S."/>
            <person name="Jabbari K."/>
            <person name="Jubin C."/>
            <person name="Kawai H."/>
            <person name="Kimura K."/>
            <person name="Kloareg B."/>
            <person name="Kupper F.C."/>
            <person name="Lang D."/>
            <person name="Le Bail A."/>
            <person name="Leblanc C."/>
            <person name="Lerouge P."/>
            <person name="Lohr M."/>
            <person name="Lopez P.J."/>
            <person name="Martens C."/>
            <person name="Maumus F."/>
            <person name="Michel G."/>
            <person name="Miranda-Saavedra D."/>
            <person name="Morales J."/>
            <person name="Moreau H."/>
            <person name="Motomura T."/>
            <person name="Nagasato C."/>
            <person name="Napoli C.A."/>
            <person name="Nelson D.R."/>
            <person name="Nyvall-Collen P."/>
            <person name="Peters A.F."/>
            <person name="Pommier C."/>
            <person name="Potin P."/>
            <person name="Poulain J."/>
            <person name="Quesneville H."/>
            <person name="Read B."/>
            <person name="Rensing S.A."/>
            <person name="Ritter A."/>
            <person name="Rousvoal S."/>
            <person name="Samanta M."/>
            <person name="Samson G."/>
            <person name="Schroeder D.C."/>
            <person name="Segurens B."/>
            <person name="Strittmatter M."/>
            <person name="Tonon T."/>
            <person name="Tregear J.W."/>
            <person name="Valentin K."/>
            <person name="von Dassow P."/>
            <person name="Yamagishi T."/>
            <person name="Van de Peer Y."/>
            <person name="Wincker P."/>
        </authorList>
    </citation>
    <scope>NUCLEOTIDE SEQUENCE [LARGE SCALE GENOMIC DNA]</scope>
    <source>
        <strain evidence="3">Ec32 / CCAP1310/4</strain>
    </source>
</reference>
<dbReference type="CDD" id="cd06093">
    <property type="entry name" value="PX_domain"/>
    <property type="match status" value="1"/>
</dbReference>
<dbReference type="SUPFAM" id="SSF64268">
    <property type="entry name" value="PX domain"/>
    <property type="match status" value="1"/>
</dbReference>
<dbReference type="Gene3D" id="3.30.1520.10">
    <property type="entry name" value="Phox-like domain"/>
    <property type="match status" value="1"/>
</dbReference>
<feature type="domain" description="PX" evidence="1">
    <location>
        <begin position="65"/>
        <end position="191"/>
    </location>
</feature>
<proteinExistence type="predicted"/>
<sequence length="217" mass="24270">MAEQGTRYTPSVYLSVTDDANRWRAGPPQPQQLTNESKINMLMNTGQGLAIEKNLAKFDVKVLAAETRKQAWIKDLGIGPKTSFVVYIIRVSRIRDGASCVSAQRYSELRSLYNHLKHEGQVRSEGAPEFPGKRVVTEESFLGDRSDANSEFVRHRKEQLGSFLRQLFNKNPELWEHPDVVEFFNLEALDQGKSYAERAHAGGGVGNGVGHGLSLVR</sequence>
<dbReference type="Pfam" id="PF00787">
    <property type="entry name" value="PX"/>
    <property type="match status" value="1"/>
</dbReference>
<dbReference type="Proteomes" id="UP000002630">
    <property type="component" value="Unassembled WGS sequence"/>
</dbReference>
<evidence type="ECO:0000259" key="1">
    <source>
        <dbReference type="PROSITE" id="PS50195"/>
    </source>
</evidence>
<gene>
    <name evidence="2" type="ORF">Esi_0319_0024</name>
</gene>
<dbReference type="GO" id="GO:0035091">
    <property type="term" value="F:phosphatidylinositol binding"/>
    <property type="evidence" value="ECO:0007669"/>
    <property type="project" value="InterPro"/>
</dbReference>
<name>D7FWZ4_ECTSI</name>
<keyword evidence="3" id="KW-1185">Reference proteome</keyword>
<dbReference type="InParanoid" id="D7FWZ4"/>
<evidence type="ECO:0000313" key="2">
    <source>
        <dbReference type="EMBL" id="CBJ32232.1"/>
    </source>
</evidence>
<dbReference type="EMBL" id="FN649760">
    <property type="protein sequence ID" value="CBJ32232.1"/>
    <property type="molecule type" value="Genomic_DNA"/>
</dbReference>
<dbReference type="InterPro" id="IPR036871">
    <property type="entry name" value="PX_dom_sf"/>
</dbReference>
<evidence type="ECO:0000313" key="3">
    <source>
        <dbReference type="Proteomes" id="UP000002630"/>
    </source>
</evidence>
<accession>D7FWZ4</accession>
<dbReference type="AlphaFoldDB" id="D7FWZ4"/>
<dbReference type="OrthoDB" id="10376667at2759"/>
<organism evidence="2 3">
    <name type="scientific">Ectocarpus siliculosus</name>
    <name type="common">Brown alga</name>
    <name type="synonym">Conferva siliculosa</name>
    <dbReference type="NCBI Taxonomy" id="2880"/>
    <lineage>
        <taxon>Eukaryota</taxon>
        <taxon>Sar</taxon>
        <taxon>Stramenopiles</taxon>
        <taxon>Ochrophyta</taxon>
        <taxon>PX clade</taxon>
        <taxon>Phaeophyceae</taxon>
        <taxon>Ectocarpales</taxon>
        <taxon>Ectocarpaceae</taxon>
        <taxon>Ectocarpus</taxon>
    </lineage>
</organism>
<dbReference type="InterPro" id="IPR001683">
    <property type="entry name" value="PX_dom"/>
</dbReference>
<protein>
    <recommendedName>
        <fullName evidence="1">PX domain-containing protein</fullName>
    </recommendedName>
</protein>
<dbReference type="PROSITE" id="PS50195">
    <property type="entry name" value="PX"/>
    <property type="match status" value="1"/>
</dbReference>